<evidence type="ECO:0000256" key="3">
    <source>
        <dbReference type="SAM" id="MobiDB-lite"/>
    </source>
</evidence>
<accession>A0A9K3LCM0</accession>
<sequence length="797" mass="88799">MVSFLVLTASVPLVVNPFDNVVSALCIIPSHSRLTNRGGPSRTPSVQSSHQSSSSSSSKSSSRLFSSSKTTSLSFDEMSKLDQRLSVLEQEAPEFLFDYYEPSLYSFSIAPGRTDTLSVTSTAYAVRALLEYPVEERPVVLPTRNIIQALIDSDWRDNDLYDVSLLTLVILRSDPDLSIVASLPDTSIQKFVRLLTLVLSGRPQRRRGEQQQFSAYISYLCCSVYVTLQSVTKRNPETGQLQLGVLTSDVFDHNNDNGNIDNDDDDDFSSTSSFWMNLTVAVSRSAETSFNELCRQLAYRSAGDYSGAFDVIKLVYSLLSYVKSTESLRGTAGTTERVLPGRGPSTDDGKEEVIKMNARLVKTALKAFFEEQDLTTGLWDRGQPIYKSFRRQGRNVGNAYVFGIDALGSLLELLPPEEFRPYLSNLDRALEWLESNQDVQIIADYCDPETGQCFGKSLRGWSSPFLSPPTGPIAWATAQSVTCLARMRRIVRQLLHNDVLEEFRGKKTDGPDSKAWNRLLDSDVGTPGSSSCRTIKSILEERVIVPFSESVTAPSVGAAYSTILFGSPGTAKTTITEAVAESLGWDFVVIDTSVFLEDGLSNIASRIRYVFTRLMALRYCVILFDEIEEFCLDREAPGITMQSRMLTTAMLTAINDLRRTKQSVFFLATNRLRAFDSAIIRPGRFDIQLFVGTPNLEARVTLLDQAFSTITTIPDDTKEEAKITYKKFLESNWTKDAMFMNYLEGKQFATSVANIVSKGRSLDDDELDRILSQQAAVMTARGQVREEYVAQMDLSRL</sequence>
<keyword evidence="4" id="KW-0732">Signal</keyword>
<dbReference type="Proteomes" id="UP000693970">
    <property type="component" value="Unassembled WGS sequence"/>
</dbReference>
<comment type="caution">
    <text evidence="6">The sequence shown here is derived from an EMBL/GenBank/DDBJ whole genome shotgun (WGS) entry which is preliminary data.</text>
</comment>
<proteinExistence type="predicted"/>
<dbReference type="GO" id="GO:1990275">
    <property type="term" value="F:preribosome binding"/>
    <property type="evidence" value="ECO:0007669"/>
    <property type="project" value="TreeGrafter"/>
</dbReference>
<evidence type="ECO:0000256" key="2">
    <source>
        <dbReference type="ARBA" id="ARBA00022840"/>
    </source>
</evidence>
<dbReference type="GO" id="GO:0003723">
    <property type="term" value="F:RNA binding"/>
    <property type="evidence" value="ECO:0007669"/>
    <property type="project" value="TreeGrafter"/>
</dbReference>
<dbReference type="GO" id="GO:0008237">
    <property type="term" value="F:metallopeptidase activity"/>
    <property type="evidence" value="ECO:0007669"/>
    <property type="project" value="UniProtKB-KW"/>
</dbReference>
<keyword evidence="6" id="KW-0645">Protease</keyword>
<dbReference type="EMBL" id="JAGRRH010000014">
    <property type="protein sequence ID" value="KAG7359244.1"/>
    <property type="molecule type" value="Genomic_DNA"/>
</dbReference>
<dbReference type="Pfam" id="PF00004">
    <property type="entry name" value="AAA"/>
    <property type="match status" value="1"/>
</dbReference>
<feature type="compositionally biased region" description="Low complexity" evidence="3">
    <location>
        <begin position="41"/>
        <end position="64"/>
    </location>
</feature>
<dbReference type="InterPro" id="IPR003959">
    <property type="entry name" value="ATPase_AAA_core"/>
</dbReference>
<dbReference type="PANTHER" id="PTHR23077">
    <property type="entry name" value="AAA-FAMILY ATPASE"/>
    <property type="match status" value="1"/>
</dbReference>
<keyword evidence="6" id="KW-0378">Hydrolase</keyword>
<keyword evidence="1" id="KW-0547">Nucleotide-binding</keyword>
<reference evidence="6" key="2">
    <citation type="submission" date="2021-04" db="EMBL/GenBank/DDBJ databases">
        <authorList>
            <person name="Podell S."/>
        </authorList>
    </citation>
    <scope>NUCLEOTIDE SEQUENCE</scope>
    <source>
        <strain evidence="6">Hildebrandi</strain>
    </source>
</reference>
<dbReference type="GO" id="GO:0005524">
    <property type="term" value="F:ATP binding"/>
    <property type="evidence" value="ECO:0007669"/>
    <property type="project" value="UniProtKB-KW"/>
</dbReference>
<dbReference type="InterPro" id="IPR050168">
    <property type="entry name" value="AAA_ATPase_domain"/>
</dbReference>
<dbReference type="SMART" id="SM00382">
    <property type="entry name" value="AAA"/>
    <property type="match status" value="1"/>
</dbReference>
<dbReference type="AlphaFoldDB" id="A0A9K3LCM0"/>
<dbReference type="CDD" id="cd19481">
    <property type="entry name" value="RecA-like_protease"/>
    <property type="match status" value="1"/>
</dbReference>
<feature type="signal peptide" evidence="4">
    <location>
        <begin position="1"/>
        <end position="17"/>
    </location>
</feature>
<evidence type="ECO:0000256" key="4">
    <source>
        <dbReference type="SAM" id="SignalP"/>
    </source>
</evidence>
<name>A0A9K3LCM0_9STRA</name>
<dbReference type="PANTHER" id="PTHR23077:SF171">
    <property type="entry name" value="NUCLEAR VALOSIN-CONTAINING PROTEIN-LIKE"/>
    <property type="match status" value="1"/>
</dbReference>
<evidence type="ECO:0000313" key="7">
    <source>
        <dbReference type="Proteomes" id="UP000693970"/>
    </source>
</evidence>
<dbReference type="InterPro" id="IPR003593">
    <property type="entry name" value="AAA+_ATPase"/>
</dbReference>
<evidence type="ECO:0000259" key="5">
    <source>
        <dbReference type="SMART" id="SM00382"/>
    </source>
</evidence>
<keyword evidence="2" id="KW-0067">ATP-binding</keyword>
<evidence type="ECO:0000256" key="1">
    <source>
        <dbReference type="ARBA" id="ARBA00022741"/>
    </source>
</evidence>
<keyword evidence="6" id="KW-0482">Metalloprotease</keyword>
<feature type="domain" description="AAA+ ATPase" evidence="5">
    <location>
        <begin position="558"/>
        <end position="695"/>
    </location>
</feature>
<dbReference type="GO" id="GO:0005634">
    <property type="term" value="C:nucleus"/>
    <property type="evidence" value="ECO:0007669"/>
    <property type="project" value="TreeGrafter"/>
</dbReference>
<organism evidence="6 7">
    <name type="scientific">Nitzschia inconspicua</name>
    <dbReference type="NCBI Taxonomy" id="303405"/>
    <lineage>
        <taxon>Eukaryota</taxon>
        <taxon>Sar</taxon>
        <taxon>Stramenopiles</taxon>
        <taxon>Ochrophyta</taxon>
        <taxon>Bacillariophyta</taxon>
        <taxon>Bacillariophyceae</taxon>
        <taxon>Bacillariophycidae</taxon>
        <taxon>Bacillariales</taxon>
        <taxon>Bacillariaceae</taxon>
        <taxon>Nitzschia</taxon>
    </lineage>
</organism>
<dbReference type="GO" id="GO:0042254">
    <property type="term" value="P:ribosome biogenesis"/>
    <property type="evidence" value="ECO:0007669"/>
    <property type="project" value="TreeGrafter"/>
</dbReference>
<protein>
    <submittedName>
        <fullName evidence="6">ATP-dependent metalloprotease FtsH</fullName>
    </submittedName>
</protein>
<evidence type="ECO:0000313" key="6">
    <source>
        <dbReference type="EMBL" id="KAG7359244.1"/>
    </source>
</evidence>
<reference evidence="6" key="1">
    <citation type="journal article" date="2021" name="Sci. Rep.">
        <title>Diploid genomic architecture of Nitzschia inconspicua, an elite biomass production diatom.</title>
        <authorList>
            <person name="Oliver A."/>
            <person name="Podell S."/>
            <person name="Pinowska A."/>
            <person name="Traller J.C."/>
            <person name="Smith S.R."/>
            <person name="McClure R."/>
            <person name="Beliaev A."/>
            <person name="Bohutskyi P."/>
            <person name="Hill E.A."/>
            <person name="Rabines A."/>
            <person name="Zheng H."/>
            <person name="Allen L.Z."/>
            <person name="Kuo A."/>
            <person name="Grigoriev I.V."/>
            <person name="Allen A.E."/>
            <person name="Hazlebeck D."/>
            <person name="Allen E.E."/>
        </authorList>
    </citation>
    <scope>NUCLEOTIDE SEQUENCE</scope>
    <source>
        <strain evidence="6">Hildebrandi</strain>
    </source>
</reference>
<dbReference type="GO" id="GO:0016887">
    <property type="term" value="F:ATP hydrolysis activity"/>
    <property type="evidence" value="ECO:0007669"/>
    <property type="project" value="InterPro"/>
</dbReference>
<dbReference type="OrthoDB" id="10042665at2759"/>
<feature type="chain" id="PRO_5039955249" evidence="4">
    <location>
        <begin position="18"/>
        <end position="797"/>
    </location>
</feature>
<feature type="region of interest" description="Disordered" evidence="3">
    <location>
        <begin position="35"/>
        <end position="64"/>
    </location>
</feature>
<keyword evidence="7" id="KW-1185">Reference proteome</keyword>
<gene>
    <name evidence="6" type="ORF">IV203_015833</name>
</gene>